<dbReference type="RefSeq" id="WP_267778016.1">
    <property type="nucleotide sequence ID" value="NZ_JAPNKE010000002.1"/>
</dbReference>
<protein>
    <submittedName>
        <fullName evidence="2">Uncharacterized protein</fullName>
    </submittedName>
</protein>
<accession>A0A9X3F1Y2</accession>
<feature type="region of interest" description="Disordered" evidence="1">
    <location>
        <begin position="137"/>
        <end position="171"/>
    </location>
</feature>
<name>A0A9X3F1Y2_9BACT</name>
<dbReference type="Proteomes" id="UP001150924">
    <property type="component" value="Unassembled WGS sequence"/>
</dbReference>
<comment type="caution">
    <text evidence="2">The sequence shown here is derived from an EMBL/GenBank/DDBJ whole genome shotgun (WGS) entry which is preliminary data.</text>
</comment>
<sequence>MLTELVINVSLLAVTAASSAPPGLAEFSGRAPTANAAAEADVETVLKRLEVPITLHHVDAFVETADELYIQVDYHIALGHVAIATRIDQDGTGVARLTLDQRVLAEQKFVDGKSPRRAPRSALSPVRTRFSWAQASIRSGTTTSSSRRWRRREGSFAVSRPESASWRSPPA</sequence>
<evidence type="ECO:0000313" key="2">
    <source>
        <dbReference type="EMBL" id="MCY1013860.1"/>
    </source>
</evidence>
<keyword evidence="3" id="KW-1185">Reference proteome</keyword>
<reference evidence="2" key="1">
    <citation type="submission" date="2022-11" db="EMBL/GenBank/DDBJ databases">
        <title>Minimal conservation of predation-associated metabolite biosynthetic gene clusters underscores biosynthetic potential of Myxococcota including descriptions for ten novel species: Archangium lansinium sp. nov., Myxococcus landrumus sp. nov., Nannocystis bai.</title>
        <authorList>
            <person name="Ahearne A."/>
            <person name="Stevens C."/>
            <person name="Phillips K."/>
        </authorList>
    </citation>
    <scope>NUCLEOTIDE SEQUENCE</scope>
    <source>
        <strain evidence="2">Na p29</strain>
    </source>
</reference>
<dbReference type="EMBL" id="JAPNKE010000002">
    <property type="protein sequence ID" value="MCY1013860.1"/>
    <property type="molecule type" value="Genomic_DNA"/>
</dbReference>
<gene>
    <name evidence="2" type="ORF">OV079_51715</name>
</gene>
<proteinExistence type="predicted"/>
<evidence type="ECO:0000313" key="3">
    <source>
        <dbReference type="Proteomes" id="UP001150924"/>
    </source>
</evidence>
<dbReference type="AlphaFoldDB" id="A0A9X3F1Y2"/>
<evidence type="ECO:0000256" key="1">
    <source>
        <dbReference type="SAM" id="MobiDB-lite"/>
    </source>
</evidence>
<organism evidence="2 3">
    <name type="scientific">Nannocystis pusilla</name>
    <dbReference type="NCBI Taxonomy" id="889268"/>
    <lineage>
        <taxon>Bacteria</taxon>
        <taxon>Pseudomonadati</taxon>
        <taxon>Myxococcota</taxon>
        <taxon>Polyangia</taxon>
        <taxon>Nannocystales</taxon>
        <taxon>Nannocystaceae</taxon>
        <taxon>Nannocystis</taxon>
    </lineage>
</organism>
<feature type="compositionally biased region" description="Low complexity" evidence="1">
    <location>
        <begin position="137"/>
        <end position="146"/>
    </location>
</feature>